<dbReference type="FunFam" id="3.20.20.10:FF:000002">
    <property type="entry name" value="Alanine racemase"/>
    <property type="match status" value="1"/>
</dbReference>
<feature type="binding site" evidence="4 6">
    <location>
        <position position="145"/>
    </location>
    <ligand>
        <name>substrate</name>
    </ligand>
</feature>
<evidence type="ECO:0000256" key="2">
    <source>
        <dbReference type="ARBA" id="ARBA00022898"/>
    </source>
</evidence>
<dbReference type="UniPathway" id="UPA00042">
    <property type="reaction ID" value="UER00497"/>
</dbReference>
<feature type="binding site" evidence="4 6">
    <location>
        <position position="325"/>
    </location>
    <ligand>
        <name>substrate</name>
    </ligand>
</feature>
<comment type="catalytic activity">
    <reaction evidence="4">
        <text>L-alanine = D-alanine</text>
        <dbReference type="Rhea" id="RHEA:20249"/>
        <dbReference type="ChEBI" id="CHEBI:57416"/>
        <dbReference type="ChEBI" id="CHEBI:57972"/>
        <dbReference type="EC" id="5.1.1.1"/>
    </reaction>
</comment>
<evidence type="ECO:0000256" key="6">
    <source>
        <dbReference type="PIRSR" id="PIRSR600821-52"/>
    </source>
</evidence>
<comment type="pathway">
    <text evidence="4">Amino-acid biosynthesis; D-alanine biosynthesis; D-alanine from L-alanine: step 1/1.</text>
</comment>
<gene>
    <name evidence="8" type="primary">alr</name>
    <name evidence="8" type="ORF">H9Q77_07795</name>
</gene>
<dbReference type="GO" id="GO:0005829">
    <property type="term" value="C:cytosol"/>
    <property type="evidence" value="ECO:0007669"/>
    <property type="project" value="TreeGrafter"/>
</dbReference>
<dbReference type="Pfam" id="PF00842">
    <property type="entry name" value="Ala_racemase_C"/>
    <property type="match status" value="1"/>
</dbReference>
<dbReference type="Proteomes" id="UP000515981">
    <property type="component" value="Chromosome"/>
</dbReference>
<feature type="active site" description="Proton acceptor; specific for D-alanine" evidence="4">
    <location>
        <position position="46"/>
    </location>
</feature>
<dbReference type="HAMAP" id="MF_01201">
    <property type="entry name" value="Ala_racemase"/>
    <property type="match status" value="1"/>
</dbReference>
<dbReference type="GO" id="GO:0008784">
    <property type="term" value="F:alanine racemase activity"/>
    <property type="evidence" value="ECO:0007669"/>
    <property type="project" value="UniProtKB-UniRule"/>
</dbReference>
<dbReference type="Pfam" id="PF01168">
    <property type="entry name" value="Ala_racemase_N"/>
    <property type="match status" value="1"/>
</dbReference>
<proteinExistence type="inferred from homology"/>
<dbReference type="PRINTS" id="PR00992">
    <property type="entry name" value="ALARACEMASE"/>
</dbReference>
<feature type="active site" description="Proton acceptor; specific for L-alanine" evidence="4">
    <location>
        <position position="277"/>
    </location>
</feature>
<comment type="similarity">
    <text evidence="4">Belongs to the alanine racemase family.</text>
</comment>
<organism evidence="8 9">
    <name type="scientific">Simiaoa sunii</name>
    <dbReference type="NCBI Taxonomy" id="2763672"/>
    <lineage>
        <taxon>Bacteria</taxon>
        <taxon>Bacillati</taxon>
        <taxon>Bacillota</taxon>
        <taxon>Clostridia</taxon>
        <taxon>Lachnospirales</taxon>
        <taxon>Lachnospiraceae</taxon>
        <taxon>Simiaoa</taxon>
    </lineage>
</organism>
<dbReference type="GO" id="GO:0009252">
    <property type="term" value="P:peptidoglycan biosynthetic process"/>
    <property type="evidence" value="ECO:0007669"/>
    <property type="project" value="TreeGrafter"/>
</dbReference>
<dbReference type="Gene3D" id="2.40.37.10">
    <property type="entry name" value="Lyase, Ornithine Decarboxylase, Chain A, domain 1"/>
    <property type="match status" value="1"/>
</dbReference>
<dbReference type="GO" id="GO:0030632">
    <property type="term" value="P:D-alanine biosynthetic process"/>
    <property type="evidence" value="ECO:0007669"/>
    <property type="project" value="UniProtKB-UniRule"/>
</dbReference>
<comment type="function">
    <text evidence="4">Catalyzes the interconversion of L-alanine and D-alanine. May also act on other amino acids.</text>
</comment>
<comment type="cofactor">
    <cofactor evidence="1 4 5">
        <name>pyridoxal 5'-phosphate</name>
        <dbReference type="ChEBI" id="CHEBI:597326"/>
    </cofactor>
</comment>
<dbReference type="InterPro" id="IPR001608">
    <property type="entry name" value="Ala_racemase_N"/>
</dbReference>
<dbReference type="EC" id="5.1.1.1" evidence="4"/>
<dbReference type="InterPro" id="IPR009006">
    <property type="entry name" value="Ala_racemase/Decarboxylase_C"/>
</dbReference>
<dbReference type="RefSeq" id="WP_249327070.1">
    <property type="nucleotide sequence ID" value="NZ_CP060633.1"/>
</dbReference>
<dbReference type="GO" id="GO:0030170">
    <property type="term" value="F:pyridoxal phosphate binding"/>
    <property type="evidence" value="ECO:0007669"/>
    <property type="project" value="UniProtKB-UniRule"/>
</dbReference>
<keyword evidence="9" id="KW-1185">Reference proteome</keyword>
<protein>
    <recommendedName>
        <fullName evidence="4">Alanine racemase</fullName>
        <ecNumber evidence="4">5.1.1.1</ecNumber>
    </recommendedName>
</protein>
<evidence type="ECO:0000256" key="4">
    <source>
        <dbReference type="HAMAP-Rule" id="MF_01201"/>
    </source>
</evidence>
<dbReference type="SUPFAM" id="SSF51419">
    <property type="entry name" value="PLP-binding barrel"/>
    <property type="match status" value="1"/>
</dbReference>
<accession>A0A7G9FZG9</accession>
<feature type="domain" description="Alanine racemase C-terminal" evidence="7">
    <location>
        <begin position="256"/>
        <end position="384"/>
    </location>
</feature>
<sequence length="399" mass="44889">MTRELQEKLESYQRVWAEVDLDAIWENMVHMKENIAEKTKILAVIKTDGYGHGGVPIAKMLEQLDFMFGYAAATYEEAHVLREAGVKKPILILGYTFPYCYEELIREEIRPAVYRRDTVEELVAAAAKVGQKAKVHIKVDTGMGRIGITPDEEGLEFVRFLMGHPELEVEGIFTHFAKSDEEDKTSAYHQLELFQNFIDRIQTELGLTIPVKHCSNSAAILEMPQANMDMVRAGITTYGLYPSEEVSKDIVPLRAAMSLYSHIVYCKTIHAGQSVSYGGLFTAQKDTRVATIPVGYGDGYPRSLSGKGYVLIRGKKAPILGRVCMDQFMVDVSEIPEAMDGDKVTLLGVDGTERITAEELGELSGRFNYEFVCDLGKRIPRVYIQHGEITEVRDYFENF</sequence>
<evidence type="ECO:0000259" key="7">
    <source>
        <dbReference type="SMART" id="SM01005"/>
    </source>
</evidence>
<keyword evidence="2 4" id="KW-0663">Pyridoxal phosphate</keyword>
<dbReference type="CDD" id="cd00430">
    <property type="entry name" value="PLPDE_III_AR"/>
    <property type="match status" value="1"/>
</dbReference>
<dbReference type="AlphaFoldDB" id="A0A7G9FZG9"/>
<dbReference type="Gene3D" id="3.20.20.10">
    <property type="entry name" value="Alanine racemase"/>
    <property type="match status" value="1"/>
</dbReference>
<evidence type="ECO:0000256" key="5">
    <source>
        <dbReference type="PIRSR" id="PIRSR600821-50"/>
    </source>
</evidence>
<dbReference type="InterPro" id="IPR000821">
    <property type="entry name" value="Ala_racemase"/>
</dbReference>
<dbReference type="EMBL" id="CP060633">
    <property type="protein sequence ID" value="QNM03951.1"/>
    <property type="molecule type" value="Genomic_DNA"/>
</dbReference>
<feature type="modified residue" description="N6-(pyridoxal phosphate)lysine" evidence="4 5">
    <location>
        <position position="46"/>
    </location>
</feature>
<evidence type="ECO:0000313" key="8">
    <source>
        <dbReference type="EMBL" id="QNM03951.1"/>
    </source>
</evidence>
<reference evidence="8 9" key="1">
    <citation type="submission" date="2020-08" db="EMBL/GenBank/DDBJ databases">
        <authorList>
            <person name="Liu C."/>
            <person name="Sun Q."/>
        </authorList>
    </citation>
    <scope>NUCLEOTIDE SEQUENCE [LARGE SCALE GENOMIC DNA]</scope>
    <source>
        <strain evidence="8 9">NSJ-8</strain>
    </source>
</reference>
<dbReference type="KEGG" id="ssun:H9Q77_07795"/>
<dbReference type="SMART" id="SM01005">
    <property type="entry name" value="Ala_racemase_C"/>
    <property type="match status" value="1"/>
</dbReference>
<dbReference type="InterPro" id="IPR011079">
    <property type="entry name" value="Ala_racemase_C"/>
</dbReference>
<name>A0A7G9FZG9_9FIRM</name>
<dbReference type="InterPro" id="IPR029066">
    <property type="entry name" value="PLP-binding_barrel"/>
</dbReference>
<keyword evidence="3 4" id="KW-0413">Isomerase</keyword>
<evidence type="ECO:0000256" key="3">
    <source>
        <dbReference type="ARBA" id="ARBA00023235"/>
    </source>
</evidence>
<dbReference type="PANTHER" id="PTHR30511">
    <property type="entry name" value="ALANINE RACEMASE"/>
    <property type="match status" value="1"/>
</dbReference>
<evidence type="ECO:0000256" key="1">
    <source>
        <dbReference type="ARBA" id="ARBA00001933"/>
    </source>
</evidence>
<dbReference type="NCBIfam" id="TIGR00492">
    <property type="entry name" value="alr"/>
    <property type="match status" value="1"/>
</dbReference>
<dbReference type="SUPFAM" id="SSF50621">
    <property type="entry name" value="Alanine racemase C-terminal domain-like"/>
    <property type="match status" value="1"/>
</dbReference>
<dbReference type="PANTHER" id="PTHR30511:SF0">
    <property type="entry name" value="ALANINE RACEMASE, CATABOLIC-RELATED"/>
    <property type="match status" value="1"/>
</dbReference>
<evidence type="ECO:0000313" key="9">
    <source>
        <dbReference type="Proteomes" id="UP000515981"/>
    </source>
</evidence>